<feature type="domain" description="DUF4136" evidence="2">
    <location>
        <begin position="30"/>
        <end position="218"/>
    </location>
</feature>
<feature type="chain" id="PRO_5045357966" description="DUF4136 domain-containing protein" evidence="1">
    <location>
        <begin position="25"/>
        <end position="226"/>
    </location>
</feature>
<comment type="caution">
    <text evidence="3">The sequence shown here is derived from an EMBL/GenBank/DDBJ whole genome shotgun (WGS) entry which is preliminary data.</text>
</comment>
<feature type="signal peptide" evidence="1">
    <location>
        <begin position="1"/>
        <end position="24"/>
    </location>
</feature>
<organism evidence="3 4">
    <name type="scientific">Alishewanella tabrizica</name>
    <dbReference type="NCBI Taxonomy" id="671278"/>
    <lineage>
        <taxon>Bacteria</taxon>
        <taxon>Pseudomonadati</taxon>
        <taxon>Pseudomonadota</taxon>
        <taxon>Gammaproteobacteria</taxon>
        <taxon>Alteromonadales</taxon>
        <taxon>Alteromonadaceae</taxon>
        <taxon>Alishewanella</taxon>
    </lineage>
</organism>
<dbReference type="InterPro" id="IPR025411">
    <property type="entry name" value="DUF4136"/>
</dbReference>
<protein>
    <recommendedName>
        <fullName evidence="2">DUF4136 domain-containing protein</fullName>
    </recommendedName>
</protein>
<evidence type="ECO:0000313" key="3">
    <source>
        <dbReference type="EMBL" id="GGW59039.1"/>
    </source>
</evidence>
<proteinExistence type="predicted"/>
<accession>A0ABQ2WM97</accession>
<evidence type="ECO:0000313" key="4">
    <source>
        <dbReference type="Proteomes" id="UP000634667"/>
    </source>
</evidence>
<reference evidence="4" key="1">
    <citation type="journal article" date="2019" name="Int. J. Syst. Evol. Microbiol.">
        <title>The Global Catalogue of Microorganisms (GCM) 10K type strain sequencing project: providing services to taxonomists for standard genome sequencing and annotation.</title>
        <authorList>
            <consortium name="The Broad Institute Genomics Platform"/>
            <consortium name="The Broad Institute Genome Sequencing Center for Infectious Disease"/>
            <person name="Wu L."/>
            <person name="Ma J."/>
        </authorList>
    </citation>
    <scope>NUCLEOTIDE SEQUENCE [LARGE SCALE GENOMIC DNA]</scope>
    <source>
        <strain evidence="4">KCTC 23723</strain>
    </source>
</reference>
<name>A0ABQ2WM97_9ALTE</name>
<dbReference type="PROSITE" id="PS51257">
    <property type="entry name" value="PROKAR_LIPOPROTEIN"/>
    <property type="match status" value="1"/>
</dbReference>
<gene>
    <name evidence="3" type="ORF">GCM10008111_13860</name>
</gene>
<dbReference type="Pfam" id="PF13590">
    <property type="entry name" value="DUF4136"/>
    <property type="match status" value="1"/>
</dbReference>
<sequence>MFTVKHIKMFTLLSAALLLTTACASNKKANIDYDSSVNFGQYQTFAFYQAPASLETTAAAPSTAATTAENAATDSSATAATDAAKPTYDPLLEQHFKTAITREMTALGYRFDEQAPQLLVNYSTVVENREDVRTSPIVVSAGYGIFSRNSALSIGLPVYGGVETTRYKVGTVMIEVIDAQANRVVWQGILEGRLTRSAMQNPAQSINQSVAQIYQRYPTRLSATSN</sequence>
<dbReference type="Proteomes" id="UP000634667">
    <property type="component" value="Unassembled WGS sequence"/>
</dbReference>
<keyword evidence="1" id="KW-0732">Signal</keyword>
<keyword evidence="4" id="KW-1185">Reference proteome</keyword>
<evidence type="ECO:0000259" key="2">
    <source>
        <dbReference type="Pfam" id="PF13590"/>
    </source>
</evidence>
<evidence type="ECO:0000256" key="1">
    <source>
        <dbReference type="SAM" id="SignalP"/>
    </source>
</evidence>
<dbReference type="Gene3D" id="3.30.160.670">
    <property type="match status" value="1"/>
</dbReference>
<dbReference type="EMBL" id="BMYR01000005">
    <property type="protein sequence ID" value="GGW59039.1"/>
    <property type="molecule type" value="Genomic_DNA"/>
</dbReference>